<feature type="chain" id="PRO_5025719580" description="Interleukin-12 subunit beta" evidence="5">
    <location>
        <begin position="23"/>
        <end position="317"/>
    </location>
</feature>
<comment type="subcellular location">
    <subcellularLocation>
        <location evidence="5">Secreted</location>
    </subcellularLocation>
</comment>
<keyword evidence="3 5" id="KW-0325">Glycoprotein</keyword>
<dbReference type="PROSITE" id="PS50835">
    <property type="entry name" value="IG_LIKE"/>
    <property type="match status" value="1"/>
</dbReference>
<dbReference type="GO" id="GO:0004896">
    <property type="term" value="F:cytokine receptor activity"/>
    <property type="evidence" value="ECO:0007669"/>
    <property type="project" value="UniProtKB-UniRule"/>
</dbReference>
<evidence type="ECO:0000256" key="5">
    <source>
        <dbReference type="RuleBase" id="RU281113"/>
    </source>
</evidence>
<reference evidence="7" key="3">
    <citation type="submission" date="2025-09" db="UniProtKB">
        <authorList>
            <consortium name="Ensembl"/>
        </authorList>
    </citation>
    <scope>IDENTIFICATION</scope>
</reference>
<evidence type="ECO:0000313" key="8">
    <source>
        <dbReference type="Proteomes" id="UP000472267"/>
    </source>
</evidence>
<dbReference type="PRINTS" id="PR01928">
    <property type="entry name" value="INTRLEUKN12B"/>
</dbReference>
<dbReference type="SUPFAM" id="SSF49265">
    <property type="entry name" value="Fibronectin type III"/>
    <property type="match status" value="1"/>
</dbReference>
<keyword evidence="5" id="KW-0964">Secreted</keyword>
<dbReference type="AlphaFoldDB" id="A0A672GG54"/>
<comment type="similarity">
    <text evidence="5">Belongs to the IL-12B family.</text>
</comment>
<name>A0A672GG54_SALFA</name>
<evidence type="ECO:0000259" key="6">
    <source>
        <dbReference type="PROSITE" id="PS50835"/>
    </source>
</evidence>
<dbReference type="InterPro" id="IPR019482">
    <property type="entry name" value="IL-12_beta_cen-dom"/>
</dbReference>
<dbReference type="PANTHER" id="PTHR48485">
    <property type="entry name" value="INTERLEUKIN-12 SUBUNIT BETA-RELATED"/>
    <property type="match status" value="1"/>
</dbReference>
<dbReference type="InterPro" id="IPR036116">
    <property type="entry name" value="FN3_sf"/>
</dbReference>
<keyword evidence="2" id="KW-1015">Disulfide bond</keyword>
<dbReference type="GO" id="GO:0005125">
    <property type="term" value="F:cytokine activity"/>
    <property type="evidence" value="ECO:0007669"/>
    <property type="project" value="UniProtKB-KW"/>
</dbReference>
<dbReference type="OMA" id="LPTCHWV"/>
<dbReference type="Gene3D" id="2.60.40.10">
    <property type="entry name" value="Immunoglobulins"/>
    <property type="match status" value="3"/>
</dbReference>
<comment type="subunit">
    <text evidence="5">Heterodimer with IL12A; disulfide-linked. The heterodimer is known as interleukin IL-12.</text>
</comment>
<accession>A0A672GG54</accession>
<keyword evidence="8" id="KW-1185">Reference proteome</keyword>
<reference evidence="7" key="1">
    <citation type="submission" date="2019-06" db="EMBL/GenBank/DDBJ databases">
        <authorList>
            <consortium name="Wellcome Sanger Institute Data Sharing"/>
        </authorList>
    </citation>
    <scope>NUCLEOTIDE SEQUENCE [LARGE SCALE GENOMIC DNA]</scope>
</reference>
<feature type="domain" description="Ig-like" evidence="6">
    <location>
        <begin position="5"/>
        <end position="79"/>
    </location>
</feature>
<dbReference type="InterPro" id="IPR050676">
    <property type="entry name" value="IL-12"/>
</dbReference>
<evidence type="ECO:0000256" key="3">
    <source>
        <dbReference type="ARBA" id="ARBA00023180"/>
    </source>
</evidence>
<sequence>EKRTPWIFRLLLIIVIARRNDGESYSNPVTLTCGGRGDGAVTWKFGGEVMEDSDPFIQQQNQTLVLDEVDTPMLGEYSCWRGNQMVSSTYILLQEKEEEEFDSLLKCRARSYDCEFNCSWTSSEYTAVRLGLGPDCSEGGESCHWIRKSGVDPDGGLQFVLSHSLTPYSEESSKLEVTAEAIKDLSIVRKTRRFYLRDIVQPDSSHIVRCKEVGENLNVTVAPPPSWSIPHSFFSLEHEIQYVLRDDGRTECSSTSLVPKGISRLRVRSRDPLVPSAWSLWTPWTNCYNVLIMCYTGVLQVNCSHNFLQQNHVKLFF</sequence>
<gene>
    <name evidence="5" type="primary">IL12B</name>
    <name evidence="7" type="synonym">il12b2</name>
</gene>
<dbReference type="InterPro" id="IPR007110">
    <property type="entry name" value="Ig-like_dom"/>
</dbReference>
<dbReference type="GO" id="GO:0005615">
    <property type="term" value="C:extracellular space"/>
    <property type="evidence" value="ECO:0007669"/>
    <property type="project" value="UniProtKB-KW"/>
</dbReference>
<feature type="signal peptide" evidence="5">
    <location>
        <begin position="1"/>
        <end position="22"/>
    </location>
</feature>
<dbReference type="Proteomes" id="UP000472267">
    <property type="component" value="Chromosome 12"/>
</dbReference>
<dbReference type="InterPro" id="IPR015528">
    <property type="entry name" value="IL-12_beta"/>
</dbReference>
<dbReference type="PANTHER" id="PTHR48485:SF3">
    <property type="entry name" value="INTERLEUKIN-12 SUBUNIT BETA"/>
    <property type="match status" value="1"/>
</dbReference>
<keyword evidence="4 5" id="KW-0393">Immunoglobulin domain</keyword>
<evidence type="ECO:0000256" key="2">
    <source>
        <dbReference type="ARBA" id="ARBA00023157"/>
    </source>
</evidence>
<keyword evidence="1 5" id="KW-0732">Signal</keyword>
<dbReference type="SUPFAM" id="SSF48726">
    <property type="entry name" value="Immunoglobulin"/>
    <property type="match status" value="1"/>
</dbReference>
<keyword evidence="5" id="KW-0202">Cytokine</keyword>
<dbReference type="Pfam" id="PF10420">
    <property type="entry name" value="IL12p40_C"/>
    <property type="match status" value="1"/>
</dbReference>
<proteinExistence type="inferred from homology"/>
<dbReference type="Ensembl" id="ENSSFAT00005017915.1">
    <property type="protein sequence ID" value="ENSSFAP00005017247.1"/>
    <property type="gene ID" value="ENSSFAG00005009128.1"/>
</dbReference>
<evidence type="ECO:0000256" key="1">
    <source>
        <dbReference type="ARBA" id="ARBA00022729"/>
    </source>
</evidence>
<organism evidence="7 8">
    <name type="scientific">Salarias fasciatus</name>
    <name type="common">Jewelled blenny</name>
    <name type="synonym">Blennius fasciatus</name>
    <dbReference type="NCBI Taxonomy" id="181472"/>
    <lineage>
        <taxon>Eukaryota</taxon>
        <taxon>Metazoa</taxon>
        <taxon>Chordata</taxon>
        <taxon>Craniata</taxon>
        <taxon>Vertebrata</taxon>
        <taxon>Euteleostomi</taxon>
        <taxon>Actinopterygii</taxon>
        <taxon>Neopterygii</taxon>
        <taxon>Teleostei</taxon>
        <taxon>Neoteleostei</taxon>
        <taxon>Acanthomorphata</taxon>
        <taxon>Ovalentaria</taxon>
        <taxon>Blenniimorphae</taxon>
        <taxon>Blenniiformes</taxon>
        <taxon>Blennioidei</taxon>
        <taxon>Blenniidae</taxon>
        <taxon>Salariinae</taxon>
        <taxon>Salarias</taxon>
    </lineage>
</organism>
<protein>
    <recommendedName>
        <fullName evidence="5">Interleukin-12 subunit beta</fullName>
        <shortName evidence="5">IL-12B</shortName>
    </recommendedName>
    <alternativeName>
        <fullName evidence="5">Cytotoxic lymphocyte maturation factor 40 kDa subunit</fullName>
    </alternativeName>
    <alternativeName>
        <fullName evidence="5">IL-12 subunit p40</fullName>
    </alternativeName>
</protein>
<dbReference type="InterPro" id="IPR036179">
    <property type="entry name" value="Ig-like_dom_sf"/>
</dbReference>
<dbReference type="InterPro" id="IPR013783">
    <property type="entry name" value="Ig-like_fold"/>
</dbReference>
<evidence type="ECO:0000256" key="4">
    <source>
        <dbReference type="ARBA" id="ARBA00023319"/>
    </source>
</evidence>
<evidence type="ECO:0000313" key="7">
    <source>
        <dbReference type="Ensembl" id="ENSSFAP00005017247.1"/>
    </source>
</evidence>
<reference evidence="7" key="2">
    <citation type="submission" date="2025-08" db="UniProtKB">
        <authorList>
            <consortium name="Ensembl"/>
        </authorList>
    </citation>
    <scope>IDENTIFICATION</scope>
</reference>